<evidence type="ECO:0000313" key="2">
    <source>
        <dbReference type="EMBL" id="SDI77372.1"/>
    </source>
</evidence>
<accession>A0A1G8NB30</accession>
<keyword evidence="2" id="KW-0808">Transferase</keyword>
<protein>
    <submittedName>
        <fullName evidence="2">Acetyltransferase (GNAT) family protein</fullName>
    </submittedName>
</protein>
<dbReference type="InterPro" id="IPR000182">
    <property type="entry name" value="GNAT_dom"/>
</dbReference>
<dbReference type="AlphaFoldDB" id="A0A1G8NB30"/>
<dbReference type="Pfam" id="PF00583">
    <property type="entry name" value="Acetyltransf_1"/>
    <property type="match status" value="1"/>
</dbReference>
<feature type="domain" description="N-acetyltransferase" evidence="1">
    <location>
        <begin position="1"/>
        <end position="69"/>
    </location>
</feature>
<gene>
    <name evidence="2" type="ORF">SAMN04488540_10373</name>
</gene>
<sequence>MGSALLTALLDLADNWLALRRIELEVYADNSAALALYRKQGFEQEGRARKYAFRDGRYVDALLMARVCTPGQ</sequence>
<reference evidence="3" key="1">
    <citation type="submission" date="2016-10" db="EMBL/GenBank/DDBJ databases">
        <authorList>
            <person name="Varghese N."/>
            <person name="Submissions S."/>
        </authorList>
    </citation>
    <scope>NUCLEOTIDE SEQUENCE [LARGE SCALE GENOMIC DNA]</scope>
    <source>
        <strain evidence="3">DSM 23317</strain>
    </source>
</reference>
<dbReference type="InterPro" id="IPR016181">
    <property type="entry name" value="Acyl_CoA_acyltransferase"/>
</dbReference>
<proteinExistence type="predicted"/>
<dbReference type="Proteomes" id="UP000199527">
    <property type="component" value="Unassembled WGS sequence"/>
</dbReference>
<dbReference type="EMBL" id="FNEM01000003">
    <property type="protein sequence ID" value="SDI77372.1"/>
    <property type="molecule type" value="Genomic_DNA"/>
</dbReference>
<evidence type="ECO:0000313" key="3">
    <source>
        <dbReference type="Proteomes" id="UP000199527"/>
    </source>
</evidence>
<organism evidence="2 3">
    <name type="scientific">Ferrimonas sediminum</name>
    <dbReference type="NCBI Taxonomy" id="718193"/>
    <lineage>
        <taxon>Bacteria</taxon>
        <taxon>Pseudomonadati</taxon>
        <taxon>Pseudomonadota</taxon>
        <taxon>Gammaproteobacteria</taxon>
        <taxon>Alteromonadales</taxon>
        <taxon>Ferrimonadaceae</taxon>
        <taxon>Ferrimonas</taxon>
    </lineage>
</organism>
<name>A0A1G8NB30_9GAMM</name>
<evidence type="ECO:0000259" key="1">
    <source>
        <dbReference type="PROSITE" id="PS51186"/>
    </source>
</evidence>
<dbReference type="SUPFAM" id="SSF55729">
    <property type="entry name" value="Acyl-CoA N-acyltransferases (Nat)"/>
    <property type="match status" value="1"/>
</dbReference>
<dbReference type="PROSITE" id="PS51186">
    <property type="entry name" value="GNAT"/>
    <property type="match status" value="1"/>
</dbReference>
<keyword evidence="3" id="KW-1185">Reference proteome</keyword>
<dbReference type="GO" id="GO:0016747">
    <property type="term" value="F:acyltransferase activity, transferring groups other than amino-acyl groups"/>
    <property type="evidence" value="ECO:0007669"/>
    <property type="project" value="InterPro"/>
</dbReference>
<dbReference type="Gene3D" id="3.40.630.30">
    <property type="match status" value="1"/>
</dbReference>